<dbReference type="SUPFAM" id="SSF81383">
    <property type="entry name" value="F-box domain"/>
    <property type="match status" value="3"/>
</dbReference>
<protein>
    <recommendedName>
        <fullName evidence="2">F-box domain-containing protein</fullName>
    </recommendedName>
</protein>
<feature type="domain" description="F-box" evidence="2">
    <location>
        <begin position="1270"/>
        <end position="1310"/>
    </location>
</feature>
<dbReference type="EMBL" id="JADBGQ010000004">
    <property type="protein sequence ID" value="KAG5401446.1"/>
    <property type="molecule type" value="Genomic_DNA"/>
</dbReference>
<organism evidence="3 4">
    <name type="scientific">Brassica rapa subsp. trilocularis</name>
    <dbReference type="NCBI Taxonomy" id="1813537"/>
    <lineage>
        <taxon>Eukaryota</taxon>
        <taxon>Viridiplantae</taxon>
        <taxon>Streptophyta</taxon>
        <taxon>Embryophyta</taxon>
        <taxon>Tracheophyta</taxon>
        <taxon>Spermatophyta</taxon>
        <taxon>Magnoliopsida</taxon>
        <taxon>eudicotyledons</taxon>
        <taxon>Gunneridae</taxon>
        <taxon>Pentapetalae</taxon>
        <taxon>rosids</taxon>
        <taxon>malvids</taxon>
        <taxon>Brassicales</taxon>
        <taxon>Brassicaceae</taxon>
        <taxon>Brassiceae</taxon>
        <taxon>Brassica</taxon>
    </lineage>
</organism>
<dbReference type="CDD" id="cd09917">
    <property type="entry name" value="F-box_SF"/>
    <property type="match status" value="1"/>
</dbReference>
<feature type="compositionally biased region" description="Polar residues" evidence="1">
    <location>
        <begin position="404"/>
        <end position="414"/>
    </location>
</feature>
<dbReference type="SMART" id="SM00256">
    <property type="entry name" value="FBOX"/>
    <property type="match status" value="5"/>
</dbReference>
<dbReference type="InterPro" id="IPR005174">
    <property type="entry name" value="KIB1-4_b-propeller"/>
</dbReference>
<keyword evidence="4" id="KW-1185">Reference proteome</keyword>
<feature type="region of interest" description="Disordered" evidence="1">
    <location>
        <begin position="404"/>
        <end position="430"/>
    </location>
</feature>
<dbReference type="Pfam" id="PF00646">
    <property type="entry name" value="F-box"/>
    <property type="match status" value="4"/>
</dbReference>
<evidence type="ECO:0000259" key="2">
    <source>
        <dbReference type="SMART" id="SM00256"/>
    </source>
</evidence>
<sequence>MAPRKKSSNMVWVVKSKQPAKTTEPATEKKTSLLSDSVSKLQLSSKEQHTSSDWSFLPEELLRIISSKLEDSFDFIHARAVCRPWRSIFPYPSWLLRTTYSLPSFDRFPRRPRGGTLEKFPVFLFRVRSPDTLPCEFFLGGIRPDKSTDPVELPSPTLINTADCRIIPLGHMCRMVGYDPDSLSRSYRGVAILPLNEETGEFIVLIGYDHHILALRSTETRWMEVDNCSRADCKDIVTFRGKFYAVFINGDVFAIDPYTLETTPLRPPDITGCGRQNYLVLYGDDELYLVERIIVRNSVLSFTKMACRVSVLDEEAGEWVVVNDLGDRVLLIGKPGNSSGNSACSAKELPEGCGVSGSSMLFINEIFDETFPYKYGVDTGNPGDDLNVWRCSRETRVTILNKSPMQFPSSSANMSEPPSEKKASLSSSSSMVPDWTQLPEELLHIITEKLEHCFNVIHARSVCTSWRSTFPFPHSLLRPSYSLPAFGDFPYVSKGLCTLEKVPLFLFRVQTTPAASPSEYFLGGVGRDETVDHMELQYPIQFSVKIPGSEPTVLNIRNSQVFPPGHQYRIMGWDPESWTTKYKGVAFLPLNKEGEFVVLLNYTMDLLVLRSSEMRWMRLKETSNAQCRQLVAFKGRFYAAFINGDFFIFDPYTLKRTPFTPLPLLRSSKYLVQSGDYELLLVEKFNPFPDAEILDFNRFTCRVSRLDNEADKWVEITDLGDRVLFIRDSGNFCCSAKELPDGCGVSGNSIVFTNTGYMTFAYKYGVHTGKEDDELNIWRFSRENRVTILNTSPMVAFKVEPEIFQTVKSKQSVKMTEPATSSSSLPLDSVSKLSLSPSTNEITVSVVPDWSLLPEELLHVISKNLDDCFDALHARSVCTLWRSIFPFPSHLSRPSYTLPTLDNKGSWSLERIPLFLFRPRALAASEYFLGGIRRYEPEEEEEELSSPIQCSVKVEIPGSDPKLMKMNDCQILPLGHQYRMIGCNAKEYRNVVVLPLNQEGGGGGDFVVLLNFTKVLLVYRSTEMRWRRLHTQPFTTATCEELFTFRGKFCAIFISGDVFAFDPHFLGLTTLKPLELPNCGSCNDLVQSGDDELFLVEKIIPRNDDVLDFNRLALRVCRLDVEAGQWVVVTDIGDRVFIIGEFGSVSCSAKEFPEGCGVSGNSILYTHMPWNETYFYKYGVDTGREEDDLNCWWYSRDNLVTILSTSPVVALRVERVVCVLTKFLLILAKQWTEHKGHGAGYVCEDNIIITHDASNVSSEKTVSVPDWSLLPVELLHIISKNLDDCFEALHARSVCTLWRSIFPFPSHLSRPSYTLPTLDNKGSWSLERIPLFLFRPRALAASEYFLGGIRRDEEPGEEEELPSPMQCTVKVEIPGSSDRRLMNMKDCQILPLGHQYRMIGCNAREYRNVVVLPLNQEGGGDFVVLLNFTRVIFVFRSAEMRWRRLQPFTEATCEELFTFRGKFYAIFISGEVFAFDPHFLELTPLKPLELPNCGSSNELVQSGDDELFLVETILPRNDDVLSFNRLTLRVCRLDVEAGQWVVVTDIGDRVLIIGDLGNVSFSAKELPDGCGVSGNSILYTHMPWNETYFYKYGVETGREEDDLNCWRFSRENLVTILSTSPVRSNEPSIKDMGLRLREIDLDLWPKGKDNLVSKLSLSPSAKMTTNEINWSLLPEKPLNIISEKLDDCFDVVHARSVCTSWRSIIPFPSYLSRQSYSLPTLDNKGSWTLEKIPLFLFRPRALAADYFLGGIGRDEPEEELPYHNQCSVKVEIPGSSDPRLMNMLDCQIFPLRHQYRMIGCNAKGYRCVAVLPLNKEGGGDFVVLLNCTSVLMVLRSNEMRWRRFQTLSVHPCDDLVTFRGRFYALFVNGDVFGFDPHFLELYPLVRFELDRKCGWSTSLVPSGDDELFLVELISSHNADVLDLMSRLKLRVCRLDVEAGQWVVVKDIGDRVLVIGDLGNVSFSAKELPDGCGVSANSILFTYGPSNVTCSYKYDDDLNCWRYSREDLVTILGMSPVVALRVER</sequence>
<feature type="region of interest" description="Disordered" evidence="1">
    <location>
        <begin position="1"/>
        <end position="31"/>
    </location>
</feature>
<reference evidence="3 4" key="1">
    <citation type="submission" date="2021-03" db="EMBL/GenBank/DDBJ databases">
        <authorList>
            <person name="King G.J."/>
            <person name="Bancroft I."/>
            <person name="Baten A."/>
            <person name="Bloomfield J."/>
            <person name="Borpatragohain P."/>
            <person name="He Z."/>
            <person name="Irish N."/>
            <person name="Irwin J."/>
            <person name="Liu K."/>
            <person name="Mauleon R.P."/>
            <person name="Moore J."/>
            <person name="Morris R."/>
            <person name="Ostergaard L."/>
            <person name="Wang B."/>
            <person name="Wells R."/>
        </authorList>
    </citation>
    <scope>NUCLEOTIDE SEQUENCE [LARGE SCALE GENOMIC DNA]</scope>
    <source>
        <strain evidence="3">R-o-18</strain>
        <tissue evidence="3">Leaf</tissue>
    </source>
</reference>
<accession>A0ABQ7MRV3</accession>
<name>A0ABQ7MRV3_BRACM</name>
<evidence type="ECO:0000313" key="4">
    <source>
        <dbReference type="Proteomes" id="UP000823674"/>
    </source>
</evidence>
<feature type="domain" description="F-box" evidence="2">
    <location>
        <begin position="57"/>
        <end position="97"/>
    </location>
</feature>
<proteinExistence type="predicted"/>
<evidence type="ECO:0000256" key="1">
    <source>
        <dbReference type="SAM" id="MobiDB-lite"/>
    </source>
</evidence>
<dbReference type="PANTHER" id="PTHR47123">
    <property type="entry name" value="F-BOX PROTEIN SKIP23"/>
    <property type="match status" value="1"/>
</dbReference>
<feature type="domain" description="F-box" evidence="2">
    <location>
        <begin position="1673"/>
        <end position="1714"/>
    </location>
</feature>
<comment type="caution">
    <text evidence="3">The sequence shown here is derived from an EMBL/GenBank/DDBJ whole genome shotgun (WGS) entry which is preliminary data.</text>
</comment>
<dbReference type="InterPro" id="IPR001810">
    <property type="entry name" value="F-box_dom"/>
</dbReference>
<feature type="domain" description="F-box" evidence="2">
    <location>
        <begin position="853"/>
        <end position="893"/>
    </location>
</feature>
<dbReference type="InterPro" id="IPR051304">
    <property type="entry name" value="SCF_F-box_domain"/>
</dbReference>
<dbReference type="Proteomes" id="UP000823674">
    <property type="component" value="Chromosome A04"/>
</dbReference>
<dbReference type="PANTHER" id="PTHR47123:SF16">
    <property type="entry name" value="F-BOX DOMAIN-CONTAINING PROTEIN"/>
    <property type="match status" value="1"/>
</dbReference>
<gene>
    <name evidence="3" type="primary">A04p024520.1_BraROA</name>
    <name evidence="3" type="ORF">IGI04_016053</name>
</gene>
<feature type="domain" description="F-box" evidence="2">
    <location>
        <begin position="438"/>
        <end position="480"/>
    </location>
</feature>
<dbReference type="Gene3D" id="1.20.1280.50">
    <property type="match status" value="2"/>
</dbReference>
<evidence type="ECO:0000313" key="3">
    <source>
        <dbReference type="EMBL" id="KAG5401446.1"/>
    </source>
</evidence>
<dbReference type="InterPro" id="IPR036047">
    <property type="entry name" value="F-box-like_dom_sf"/>
</dbReference>
<dbReference type="Pfam" id="PF03478">
    <property type="entry name" value="Beta-prop_KIB1-4"/>
    <property type="match status" value="5"/>
</dbReference>